<organism evidence="1 2">
    <name type="scientific">Mycena albidolilacea</name>
    <dbReference type="NCBI Taxonomy" id="1033008"/>
    <lineage>
        <taxon>Eukaryota</taxon>
        <taxon>Fungi</taxon>
        <taxon>Dikarya</taxon>
        <taxon>Basidiomycota</taxon>
        <taxon>Agaricomycotina</taxon>
        <taxon>Agaricomycetes</taxon>
        <taxon>Agaricomycetidae</taxon>
        <taxon>Agaricales</taxon>
        <taxon>Marasmiineae</taxon>
        <taxon>Mycenaceae</taxon>
        <taxon>Mycena</taxon>
    </lineage>
</organism>
<proteinExistence type="predicted"/>
<gene>
    <name evidence="1" type="ORF">DFH08DRAFT_818420</name>
</gene>
<reference evidence="1" key="1">
    <citation type="submission" date="2023-03" db="EMBL/GenBank/DDBJ databases">
        <title>Massive genome expansion in bonnet fungi (Mycena s.s.) driven by repeated elements and novel gene families across ecological guilds.</title>
        <authorList>
            <consortium name="Lawrence Berkeley National Laboratory"/>
            <person name="Harder C.B."/>
            <person name="Miyauchi S."/>
            <person name="Viragh M."/>
            <person name="Kuo A."/>
            <person name="Thoen E."/>
            <person name="Andreopoulos B."/>
            <person name="Lu D."/>
            <person name="Skrede I."/>
            <person name="Drula E."/>
            <person name="Henrissat B."/>
            <person name="Morin E."/>
            <person name="Kohler A."/>
            <person name="Barry K."/>
            <person name="LaButti K."/>
            <person name="Morin E."/>
            <person name="Salamov A."/>
            <person name="Lipzen A."/>
            <person name="Mereny Z."/>
            <person name="Hegedus B."/>
            <person name="Baldrian P."/>
            <person name="Stursova M."/>
            <person name="Weitz H."/>
            <person name="Taylor A."/>
            <person name="Grigoriev I.V."/>
            <person name="Nagy L.G."/>
            <person name="Martin F."/>
            <person name="Kauserud H."/>
        </authorList>
    </citation>
    <scope>NUCLEOTIDE SEQUENCE</scope>
    <source>
        <strain evidence="1">CBHHK002</strain>
    </source>
</reference>
<name>A0AAD6ZGL2_9AGAR</name>
<comment type="caution">
    <text evidence="1">The sequence shown here is derived from an EMBL/GenBank/DDBJ whole genome shotgun (WGS) entry which is preliminary data.</text>
</comment>
<dbReference type="EMBL" id="JARIHO010000050">
    <property type="protein sequence ID" value="KAJ7321559.1"/>
    <property type="molecule type" value="Genomic_DNA"/>
</dbReference>
<evidence type="ECO:0000313" key="1">
    <source>
        <dbReference type="EMBL" id="KAJ7321559.1"/>
    </source>
</evidence>
<keyword evidence="2" id="KW-1185">Reference proteome</keyword>
<dbReference type="AlphaFoldDB" id="A0AAD6ZGL2"/>
<protein>
    <submittedName>
        <fullName evidence="1">Uncharacterized protein</fullName>
    </submittedName>
</protein>
<dbReference type="Proteomes" id="UP001218218">
    <property type="component" value="Unassembled WGS sequence"/>
</dbReference>
<evidence type="ECO:0000313" key="2">
    <source>
        <dbReference type="Proteomes" id="UP001218218"/>
    </source>
</evidence>
<accession>A0AAD6ZGL2</accession>
<sequence>MTPKLCSAETMLWFYLKQAELALGEPWLYILGYTLAILPLQRLNNPLVEAQRNEDLFQLGVKPNYFRRSQVKLDLAPSLVFDTTKVPVHSATTSPNPDSRSARPIQVHFNNFHLQLNYCGLKLDVPGTRLITSQVMLNYHTLIYILKTTFIRPIIWHDNPKVVSPDEKICSFRDTVDFKFTSGVESAQGILSDPLRPLLGRPKSLPPDFTYGLHTETYFISSMSTIVEEFLYFYRRFHACLSYRLEGNAQASEFIFDDKSTTAPIKIPPSKAEAVASPPGAGAVARVLSEIFPNLRSISCAGIRGAISGGWRELEALLPEFVATRVKENSGTVIDPEVTVFTLAAPCPSRPGRISLYLTFGTKTPLMGSTKLRGAWYLSSALELAGRGICTPLNGSSCTNTPDIQSLVLNQDADCATLDTLTEFVGIPPTVEN</sequence>